<reference evidence="1 2" key="1">
    <citation type="submission" date="2019-03" db="EMBL/GenBank/DDBJ databases">
        <title>Genomic Encyclopedia of Type Strains, Phase III (KMG-III): the genomes of soil and plant-associated and newly described type strains.</title>
        <authorList>
            <person name="Whitman W."/>
        </authorList>
    </citation>
    <scope>NUCLEOTIDE SEQUENCE [LARGE SCALE GENOMIC DNA]</scope>
    <source>
        <strain evidence="1 2">VKM Ac-2573</strain>
    </source>
</reference>
<dbReference type="Proteomes" id="UP000295146">
    <property type="component" value="Unassembled WGS sequence"/>
</dbReference>
<accession>A0A4V3GHD8</accession>
<proteinExistence type="predicted"/>
<protein>
    <submittedName>
        <fullName evidence="1">Uncharacterized protein</fullName>
    </submittedName>
</protein>
<evidence type="ECO:0000313" key="2">
    <source>
        <dbReference type="Proteomes" id="UP000295146"/>
    </source>
</evidence>
<organism evidence="1 2">
    <name type="scientific">Kribbella pratensis</name>
    <dbReference type="NCBI Taxonomy" id="2512112"/>
    <lineage>
        <taxon>Bacteria</taxon>
        <taxon>Bacillati</taxon>
        <taxon>Actinomycetota</taxon>
        <taxon>Actinomycetes</taxon>
        <taxon>Propionibacteriales</taxon>
        <taxon>Kribbellaceae</taxon>
        <taxon>Kribbella</taxon>
    </lineage>
</organism>
<dbReference type="AlphaFoldDB" id="A0A4V3GHD8"/>
<evidence type="ECO:0000313" key="1">
    <source>
        <dbReference type="EMBL" id="TDW75767.1"/>
    </source>
</evidence>
<keyword evidence="2" id="KW-1185">Reference proteome</keyword>
<name>A0A4V3GHD8_9ACTN</name>
<comment type="caution">
    <text evidence="1">The sequence shown here is derived from an EMBL/GenBank/DDBJ whole genome shotgun (WGS) entry which is preliminary data.</text>
</comment>
<sequence>MSLRCGGYCLRVTETLVRAFPSRLHSAASEVIGSLPASAHEPVGDIATSNRRACADLRLASEPVSIPSRIYNPRPEQSLLRQLDDERMLVLSCIYSRHHDGFVRQEFASRILASDDACVIPFVVQLLGEYVVEICADVERFVLESLPTRPNMPEGFATFLADNPCYTALTKQRATSYWSCYYRRQYPSRQTYPGLVALDALRTPADL</sequence>
<dbReference type="EMBL" id="SODP01000001">
    <property type="protein sequence ID" value="TDW75767.1"/>
    <property type="molecule type" value="Genomic_DNA"/>
</dbReference>
<gene>
    <name evidence="1" type="ORF">EV653_0905</name>
</gene>